<dbReference type="GO" id="GO:0046104">
    <property type="term" value="P:thymidine metabolic process"/>
    <property type="evidence" value="ECO:0007669"/>
    <property type="project" value="TreeGrafter"/>
</dbReference>
<evidence type="ECO:0000256" key="5">
    <source>
        <dbReference type="ARBA" id="ARBA00022741"/>
    </source>
</evidence>
<evidence type="ECO:0000256" key="3">
    <source>
        <dbReference type="ARBA" id="ARBA00022634"/>
    </source>
</evidence>
<keyword evidence="13" id="KW-1185">Reference proteome</keyword>
<dbReference type="AlphaFoldDB" id="A0A1W0E7R0"/>
<keyword evidence="4 10" id="KW-0808">Transferase</keyword>
<evidence type="ECO:0000313" key="12">
    <source>
        <dbReference type="EMBL" id="OQS55263.1"/>
    </source>
</evidence>
<keyword evidence="7 10" id="KW-0067">ATP-binding</keyword>
<gene>
    <name evidence="12" type="primary">tdk</name>
    <name evidence="12" type="ORF">EHP00_593</name>
</gene>
<dbReference type="PANTHER" id="PTHR11441">
    <property type="entry name" value="THYMIDINE KINASE"/>
    <property type="match status" value="1"/>
</dbReference>
<reference evidence="12 13" key="1">
    <citation type="journal article" date="2017" name="Environ. Microbiol.">
        <title>Decay of the glycolytic pathway and adaptation to intranuclear parasitism within Enterocytozoonidae microsporidia.</title>
        <authorList>
            <person name="Wiredu Boakye D."/>
            <person name="Jaroenlak P."/>
            <person name="Prachumwat A."/>
            <person name="Williams T.A."/>
            <person name="Bateman K.S."/>
            <person name="Itsathitphaisarn O."/>
            <person name="Sritunyalucksana K."/>
            <person name="Paszkiewicz K.H."/>
            <person name="Moore K.A."/>
            <person name="Stentiford G.D."/>
            <person name="Williams B.A."/>
        </authorList>
    </citation>
    <scope>NUCLEOTIDE SEQUENCE [LARGE SCALE GENOMIC DNA]</scope>
    <source>
        <strain evidence="12 13">TH1</strain>
    </source>
</reference>
<proteinExistence type="inferred from homology"/>
<keyword evidence="3 10" id="KW-0237">DNA synthesis</keyword>
<evidence type="ECO:0000256" key="4">
    <source>
        <dbReference type="ARBA" id="ARBA00022679"/>
    </source>
</evidence>
<dbReference type="VEuPathDB" id="MicrosporidiaDB:EHP00_593"/>
<dbReference type="STRING" id="646526.A0A1W0E7R0"/>
<evidence type="ECO:0000256" key="8">
    <source>
        <dbReference type="PIRSR" id="PIRSR035805-1"/>
    </source>
</evidence>
<dbReference type="PIRSF" id="PIRSF035805">
    <property type="entry name" value="TK_cell"/>
    <property type="match status" value="1"/>
</dbReference>
<evidence type="ECO:0000256" key="10">
    <source>
        <dbReference type="RuleBase" id="RU000544"/>
    </source>
</evidence>
<dbReference type="GO" id="GO:0071897">
    <property type="term" value="P:DNA biosynthetic process"/>
    <property type="evidence" value="ECO:0007669"/>
    <property type="project" value="UniProtKB-KW"/>
</dbReference>
<dbReference type="GO" id="GO:0005524">
    <property type="term" value="F:ATP binding"/>
    <property type="evidence" value="ECO:0007669"/>
    <property type="project" value="UniProtKB-KW"/>
</dbReference>
<evidence type="ECO:0000256" key="7">
    <source>
        <dbReference type="ARBA" id="ARBA00022840"/>
    </source>
</evidence>
<accession>A0A1W0E7R0</accession>
<dbReference type="Proteomes" id="UP000192758">
    <property type="component" value="Unassembled WGS sequence"/>
</dbReference>
<dbReference type="SUPFAM" id="SSF52540">
    <property type="entry name" value="P-loop containing nucleoside triphosphate hydrolases"/>
    <property type="match status" value="1"/>
</dbReference>
<comment type="caution">
    <text evidence="12">The sequence shown here is derived from an EMBL/GenBank/DDBJ whole genome shotgun (WGS) entry which is preliminary data.</text>
</comment>
<feature type="binding site" evidence="9">
    <location>
        <position position="189"/>
    </location>
    <ligand>
        <name>substrate</name>
    </ligand>
</feature>
<comment type="catalytic activity">
    <reaction evidence="10">
        <text>thymidine + ATP = dTMP + ADP + H(+)</text>
        <dbReference type="Rhea" id="RHEA:19129"/>
        <dbReference type="ChEBI" id="CHEBI:15378"/>
        <dbReference type="ChEBI" id="CHEBI:17748"/>
        <dbReference type="ChEBI" id="CHEBI:30616"/>
        <dbReference type="ChEBI" id="CHEBI:63528"/>
        <dbReference type="ChEBI" id="CHEBI:456216"/>
        <dbReference type="EC" id="2.7.1.21"/>
    </reaction>
</comment>
<evidence type="ECO:0000256" key="9">
    <source>
        <dbReference type="PIRSR" id="PIRSR035805-2"/>
    </source>
</evidence>
<sequence length="216" mass="24486">MSTFKFIFGPVSCGKTIELVKQAHQITKIHGKGAVKLMKPDFDTRYGAESIKSACGLTMKADYIVGKKDNILDLEIEPEIYLLVDEVQFMTVDQMIQLRKLSLEKNIAVECYGLLKDFRNDMFHASAKLLELVDNMKLVKTFCYFCSKNKLPTKQANATCSMKIIKDENGNIFPTTEGEKCQCGGIETYVPTCSKCFMMAFKEVEMTPFVLSQYEQ</sequence>
<protein>
    <recommendedName>
        <fullName evidence="2 10">Thymidine kinase</fullName>
        <ecNumber evidence="2 10">2.7.1.21</ecNumber>
    </recommendedName>
</protein>
<dbReference type="PANTHER" id="PTHR11441:SF0">
    <property type="entry name" value="THYMIDINE KINASE, CYTOSOLIC"/>
    <property type="match status" value="1"/>
</dbReference>
<dbReference type="GO" id="GO:0005829">
    <property type="term" value="C:cytosol"/>
    <property type="evidence" value="ECO:0007669"/>
    <property type="project" value="TreeGrafter"/>
</dbReference>
<dbReference type="InterPro" id="IPR027417">
    <property type="entry name" value="P-loop_NTPase"/>
</dbReference>
<evidence type="ECO:0000256" key="11">
    <source>
        <dbReference type="RuleBase" id="RU004165"/>
    </source>
</evidence>
<dbReference type="OrthoDB" id="2194859at2759"/>
<evidence type="ECO:0000313" key="13">
    <source>
        <dbReference type="Proteomes" id="UP000192758"/>
    </source>
</evidence>
<evidence type="ECO:0000256" key="1">
    <source>
        <dbReference type="ARBA" id="ARBA00007587"/>
    </source>
</evidence>
<comment type="similarity">
    <text evidence="1 11">Belongs to the thymidine kinase family.</text>
</comment>
<dbReference type="EC" id="2.7.1.21" evidence="2 10"/>
<dbReference type="Pfam" id="PF00265">
    <property type="entry name" value="TK"/>
    <property type="match status" value="1"/>
</dbReference>
<keyword evidence="6 10" id="KW-0418">Kinase</keyword>
<evidence type="ECO:0000256" key="2">
    <source>
        <dbReference type="ARBA" id="ARBA00012118"/>
    </source>
</evidence>
<dbReference type="InterPro" id="IPR001267">
    <property type="entry name" value="Thymidine_kinase"/>
</dbReference>
<evidence type="ECO:0000256" key="6">
    <source>
        <dbReference type="ARBA" id="ARBA00022777"/>
    </source>
</evidence>
<keyword evidence="5 10" id="KW-0547">Nucleotide-binding</keyword>
<dbReference type="GO" id="GO:0004797">
    <property type="term" value="F:thymidine kinase activity"/>
    <property type="evidence" value="ECO:0007669"/>
    <property type="project" value="UniProtKB-EC"/>
</dbReference>
<organism evidence="12 13">
    <name type="scientific">Ecytonucleospora hepatopenaei</name>
    <dbReference type="NCBI Taxonomy" id="646526"/>
    <lineage>
        <taxon>Eukaryota</taxon>
        <taxon>Fungi</taxon>
        <taxon>Fungi incertae sedis</taxon>
        <taxon>Microsporidia</taxon>
        <taxon>Enterocytozoonidae</taxon>
        <taxon>Ecytonucleospora</taxon>
    </lineage>
</organism>
<name>A0A1W0E7R0_9MICR</name>
<dbReference type="Gene3D" id="3.40.50.300">
    <property type="entry name" value="P-loop containing nucleotide triphosphate hydrolases"/>
    <property type="match status" value="1"/>
</dbReference>
<feature type="active site" description="Proton acceptor" evidence="8">
    <location>
        <position position="86"/>
    </location>
</feature>
<dbReference type="EMBL" id="MNPJ01000012">
    <property type="protein sequence ID" value="OQS55263.1"/>
    <property type="molecule type" value="Genomic_DNA"/>
</dbReference>